<evidence type="ECO:0000256" key="4">
    <source>
        <dbReference type="HAMAP-Rule" id="MF_00002"/>
    </source>
</evidence>
<dbReference type="HAMAP" id="MF_00002">
    <property type="entry name" value="Asp_carb_tr_reg"/>
    <property type="match status" value="1"/>
</dbReference>
<dbReference type="PANTHER" id="PTHR35805:SF1">
    <property type="entry name" value="ASPARTATE CARBAMOYLTRANSFERASE REGULATORY CHAIN"/>
    <property type="match status" value="1"/>
</dbReference>
<keyword evidence="3 4" id="KW-0665">Pyrimidine biosynthesis</keyword>
<dbReference type="Proteomes" id="UP000297225">
    <property type="component" value="Unassembled WGS sequence"/>
</dbReference>
<feature type="binding site" evidence="4">
    <location>
        <position position="116"/>
    </location>
    <ligand>
        <name>Zn(2+)</name>
        <dbReference type="ChEBI" id="CHEBI:29105"/>
    </ligand>
</feature>
<dbReference type="STRING" id="1122973.GCA_000379925_00522"/>
<keyword evidence="1 4" id="KW-0479">Metal-binding</keyword>
<dbReference type="InterPro" id="IPR036792">
    <property type="entry name" value="Asp_carbatrfase_reg_C_sf"/>
</dbReference>
<name>A0A4Y8WNG5_9PORP</name>
<dbReference type="PANTHER" id="PTHR35805">
    <property type="entry name" value="ASPARTATE CARBAMOYLTRANSFERASE REGULATORY CHAIN"/>
    <property type="match status" value="1"/>
</dbReference>
<sequence>MARIEKGELRVQAIKNGSVIDHIPVDQLQKVVHLLGLFDFPYPFTIGQNYLSKKLGRKGIIKVEEKHFTHEEVNRLALVSTEVVISVIRDYEVVEKIKVTLPDQVKGLVKCTNPKCISNNEPMQGLYHVTDKAKGTLKCHYCNRKIEREEIIISE</sequence>
<comment type="subunit">
    <text evidence="4">Contains catalytic and regulatory chains.</text>
</comment>
<dbReference type="RefSeq" id="WP_134849718.1">
    <property type="nucleotide sequence ID" value="NZ_CP197400.1"/>
</dbReference>
<feature type="binding site" evidence="4">
    <location>
        <position position="142"/>
    </location>
    <ligand>
        <name>Zn(2+)</name>
        <dbReference type="ChEBI" id="CHEBI:29105"/>
    </ligand>
</feature>
<dbReference type="GO" id="GO:0009347">
    <property type="term" value="C:aspartate carbamoyltransferase complex"/>
    <property type="evidence" value="ECO:0007669"/>
    <property type="project" value="InterPro"/>
</dbReference>
<dbReference type="InterPro" id="IPR020542">
    <property type="entry name" value="Asp_carbamoyltrfase_reg_C"/>
</dbReference>
<dbReference type="EMBL" id="SPNC01000124">
    <property type="protein sequence ID" value="TFH94428.1"/>
    <property type="molecule type" value="Genomic_DNA"/>
</dbReference>
<evidence type="ECO:0000313" key="7">
    <source>
        <dbReference type="EMBL" id="TFH94428.1"/>
    </source>
</evidence>
<organism evidence="7 8">
    <name type="scientific">Porphyromonas levii</name>
    <dbReference type="NCBI Taxonomy" id="28114"/>
    <lineage>
        <taxon>Bacteria</taxon>
        <taxon>Pseudomonadati</taxon>
        <taxon>Bacteroidota</taxon>
        <taxon>Bacteroidia</taxon>
        <taxon>Bacteroidales</taxon>
        <taxon>Porphyromonadaceae</taxon>
        <taxon>Porphyromonas</taxon>
    </lineage>
</organism>
<feature type="binding site" evidence="4">
    <location>
        <position position="139"/>
    </location>
    <ligand>
        <name>Zn(2+)</name>
        <dbReference type="ChEBI" id="CHEBI:29105"/>
    </ligand>
</feature>
<dbReference type="OrthoDB" id="5599321at2"/>
<comment type="similarity">
    <text evidence="4">Belongs to the PyrI family.</text>
</comment>
<dbReference type="GO" id="GO:0046872">
    <property type="term" value="F:metal ion binding"/>
    <property type="evidence" value="ECO:0007669"/>
    <property type="project" value="UniProtKB-KW"/>
</dbReference>
<dbReference type="SUPFAM" id="SSF57825">
    <property type="entry name" value="Aspartate carbamoyltransferase, Regulatory-chain, C-terminal domain"/>
    <property type="match status" value="1"/>
</dbReference>
<comment type="function">
    <text evidence="4">Involved in allosteric regulation of aspartate carbamoyltransferase.</text>
</comment>
<evidence type="ECO:0000256" key="1">
    <source>
        <dbReference type="ARBA" id="ARBA00022723"/>
    </source>
</evidence>
<feature type="binding site" evidence="4">
    <location>
        <position position="111"/>
    </location>
    <ligand>
        <name>Zn(2+)</name>
        <dbReference type="ChEBI" id="CHEBI:29105"/>
    </ligand>
</feature>
<feature type="domain" description="Aspartate carbamoyltransferase regulatory subunit C-terminal" evidence="6">
    <location>
        <begin position="104"/>
        <end position="151"/>
    </location>
</feature>
<dbReference type="Gene3D" id="3.30.70.140">
    <property type="entry name" value="Aspartate carbamoyltransferase regulatory subunit, N-terminal domain"/>
    <property type="match status" value="1"/>
</dbReference>
<dbReference type="Gene3D" id="2.30.30.20">
    <property type="entry name" value="Aspartate carbamoyltransferase regulatory subunit, C-terminal domain"/>
    <property type="match status" value="1"/>
</dbReference>
<feature type="domain" description="Aspartate carbamoyltransferase regulatory subunit N-terminal" evidence="5">
    <location>
        <begin position="9"/>
        <end position="99"/>
    </location>
</feature>
<dbReference type="AlphaFoldDB" id="A0A4Y8WNG5"/>
<dbReference type="Pfam" id="PF01948">
    <property type="entry name" value="PyrI"/>
    <property type="match status" value="1"/>
</dbReference>
<keyword evidence="7" id="KW-0808">Transferase</keyword>
<dbReference type="NCBIfam" id="TIGR00240">
    <property type="entry name" value="ATCase_reg"/>
    <property type="match status" value="1"/>
</dbReference>
<protein>
    <recommendedName>
        <fullName evidence="4">Aspartate carbamoyltransferase regulatory chain</fullName>
    </recommendedName>
</protein>
<keyword evidence="2 4" id="KW-0862">Zinc</keyword>
<dbReference type="InterPro" id="IPR020545">
    <property type="entry name" value="Asp_carbamoyltransf_reg_N"/>
</dbReference>
<comment type="caution">
    <text evidence="7">The sequence shown here is derived from an EMBL/GenBank/DDBJ whole genome shotgun (WGS) entry which is preliminary data.</text>
</comment>
<gene>
    <name evidence="4" type="primary">pyrI</name>
    <name evidence="7" type="ORF">E4P47_07545</name>
</gene>
<evidence type="ECO:0000256" key="3">
    <source>
        <dbReference type="ARBA" id="ARBA00022975"/>
    </source>
</evidence>
<evidence type="ECO:0000259" key="5">
    <source>
        <dbReference type="Pfam" id="PF01948"/>
    </source>
</evidence>
<proteinExistence type="inferred from homology"/>
<dbReference type="GO" id="GO:0006221">
    <property type="term" value="P:pyrimidine nucleotide biosynthetic process"/>
    <property type="evidence" value="ECO:0007669"/>
    <property type="project" value="UniProtKB-UniRule"/>
</dbReference>
<keyword evidence="8" id="KW-1185">Reference proteome</keyword>
<evidence type="ECO:0000259" key="6">
    <source>
        <dbReference type="Pfam" id="PF02748"/>
    </source>
</evidence>
<comment type="cofactor">
    <cofactor evidence="4">
        <name>Zn(2+)</name>
        <dbReference type="ChEBI" id="CHEBI:29105"/>
    </cofactor>
    <text evidence="4">Binds 1 zinc ion per subunit.</text>
</comment>
<dbReference type="SUPFAM" id="SSF54893">
    <property type="entry name" value="Aspartate carbamoyltransferase, Regulatory-chain, N-terminal domain"/>
    <property type="match status" value="1"/>
</dbReference>
<dbReference type="InterPro" id="IPR036793">
    <property type="entry name" value="Asp_carbatrfase_reg_N_sf"/>
</dbReference>
<evidence type="ECO:0000256" key="2">
    <source>
        <dbReference type="ARBA" id="ARBA00022833"/>
    </source>
</evidence>
<accession>A0A4Y8WNG5</accession>
<dbReference type="GO" id="GO:0016740">
    <property type="term" value="F:transferase activity"/>
    <property type="evidence" value="ECO:0007669"/>
    <property type="project" value="UniProtKB-KW"/>
</dbReference>
<dbReference type="Pfam" id="PF02748">
    <property type="entry name" value="PyrI_C"/>
    <property type="match status" value="1"/>
</dbReference>
<dbReference type="GO" id="GO:0006207">
    <property type="term" value="P:'de novo' pyrimidine nucleobase biosynthetic process"/>
    <property type="evidence" value="ECO:0007669"/>
    <property type="project" value="InterPro"/>
</dbReference>
<evidence type="ECO:0000313" key="8">
    <source>
        <dbReference type="Proteomes" id="UP000297225"/>
    </source>
</evidence>
<dbReference type="InterPro" id="IPR002801">
    <property type="entry name" value="Asp_carbamoylTrfase_reg"/>
</dbReference>
<reference evidence="7 8" key="1">
    <citation type="submission" date="2019-03" db="EMBL/GenBank/DDBJ databases">
        <title>Porphyromonas levii Isolated from the Uterus of Dairy Cows.</title>
        <authorList>
            <person name="Francis A.M."/>
        </authorList>
    </citation>
    <scope>NUCLEOTIDE SEQUENCE [LARGE SCALE GENOMIC DNA]</scope>
    <source>
        <strain evidence="7 8">AF5678</strain>
    </source>
</reference>